<dbReference type="AlphaFoldDB" id="A0A9W4KSU9"/>
<feature type="transmembrane region" description="Helical" evidence="1">
    <location>
        <begin position="59"/>
        <end position="79"/>
    </location>
</feature>
<keyword evidence="1" id="KW-0812">Transmembrane</keyword>
<evidence type="ECO:0000313" key="2">
    <source>
        <dbReference type="EMBL" id="CAH0144969.1"/>
    </source>
</evidence>
<organism evidence="2 3">
    <name type="scientific">Peribacillus simplex</name>
    <dbReference type="NCBI Taxonomy" id="1478"/>
    <lineage>
        <taxon>Bacteria</taxon>
        <taxon>Bacillati</taxon>
        <taxon>Bacillota</taxon>
        <taxon>Bacilli</taxon>
        <taxon>Bacillales</taxon>
        <taxon>Bacillaceae</taxon>
        <taxon>Peribacillus</taxon>
    </lineage>
</organism>
<evidence type="ECO:0000313" key="3">
    <source>
        <dbReference type="Proteomes" id="UP000789326"/>
    </source>
</evidence>
<evidence type="ECO:0000256" key="1">
    <source>
        <dbReference type="SAM" id="Phobius"/>
    </source>
</evidence>
<gene>
    <name evidence="2" type="ORF">SRABI133_00565</name>
</gene>
<reference evidence="2" key="1">
    <citation type="submission" date="2021-11" db="EMBL/GenBank/DDBJ databases">
        <authorList>
            <person name="Bulgarelli D."/>
        </authorList>
    </citation>
    <scope>NUCLEOTIDE SEQUENCE</scope>
    <source>
        <strain evidence="2">Bi133</strain>
    </source>
</reference>
<dbReference type="RefSeq" id="WP_230300626.1">
    <property type="nucleotide sequence ID" value="NZ_CAKKMG010000004.1"/>
</dbReference>
<dbReference type="EMBL" id="CAKKMG010000004">
    <property type="protein sequence ID" value="CAH0144969.1"/>
    <property type="molecule type" value="Genomic_DNA"/>
</dbReference>
<keyword evidence="1" id="KW-0472">Membrane</keyword>
<accession>A0A9W4KSU9</accession>
<evidence type="ECO:0008006" key="4">
    <source>
        <dbReference type="Google" id="ProtNLM"/>
    </source>
</evidence>
<sequence>MNIKINNIPGFMQAEIEQLQSKLSPLLKKNMKYGFLSTVMIGFSIINLFFLLFKNESLPISKIALGIYALVGAVGFALLKENKHNQREIVKMSQKYMLERIKKSGYLTDSRKSNYFKRVNEHPLTAMNVFFEFLAEEQQWKNKSSHPE</sequence>
<proteinExistence type="predicted"/>
<comment type="caution">
    <text evidence="2">The sequence shown here is derived from an EMBL/GenBank/DDBJ whole genome shotgun (WGS) entry which is preliminary data.</text>
</comment>
<name>A0A9W4KSU9_9BACI</name>
<dbReference type="Proteomes" id="UP000789326">
    <property type="component" value="Unassembled WGS sequence"/>
</dbReference>
<feature type="transmembrane region" description="Helical" evidence="1">
    <location>
        <begin position="33"/>
        <end position="53"/>
    </location>
</feature>
<dbReference type="Pfam" id="PF17370">
    <property type="entry name" value="DUF5392"/>
    <property type="match status" value="1"/>
</dbReference>
<protein>
    <recommendedName>
        <fullName evidence="4">DUF5392 family protein</fullName>
    </recommendedName>
</protein>
<dbReference type="InterPro" id="IPR020205">
    <property type="entry name" value="Uncharacterised_YwnF_TM"/>
</dbReference>
<keyword evidence="1" id="KW-1133">Transmembrane helix</keyword>